<sequence>MKSLGCNLRDLATPEPVELTDLAGQRVAVDAFLTAYQFITSLRARGEGQDGGPLRDANGNPVSHLMGFLDRATVMVEAGIDPVFVFDGRPHELKMQELAGRKARKDEAKEKWTAAVAAEDWTTAQKLGAQTAEFTRDMVAETRGMLDLLGIANIEAPMEAEGAAAVRCARGELGAVASQDWDTLLYGSPVMVRNLVSHGTRKFGRVVRAERIVLADLLEENGLTREQLVDLGIMVGTDFHPGIKGIGPKTGLKLIREHGTIEEVCAVKEKEIPERLEEIRALFLDHPTGDEPLPASGMCDEEGLRKMLVEGRGFSERRIERALGRLANAGRVRQGGQTSLFDF</sequence>
<feature type="domain" description="XPG-I" evidence="13">
    <location>
        <begin position="147"/>
        <end position="223"/>
    </location>
</feature>
<dbReference type="GO" id="GO:0006281">
    <property type="term" value="P:DNA repair"/>
    <property type="evidence" value="ECO:0007669"/>
    <property type="project" value="UniProtKB-UniRule"/>
</dbReference>
<dbReference type="CDD" id="cd09903">
    <property type="entry name" value="H3TH_FEN1-Arc"/>
    <property type="match status" value="1"/>
</dbReference>
<dbReference type="EC" id="3.1.-.-" evidence="11"/>
<dbReference type="GO" id="GO:0008409">
    <property type="term" value="F:5'-3' exonuclease activity"/>
    <property type="evidence" value="ECO:0007669"/>
    <property type="project" value="UniProtKB-UniRule"/>
</dbReference>
<comment type="function">
    <text evidence="10">Structure-specific nuclease with 5'-flap endonuclease and 5'-3' exonuclease activities involved in DNA replication and repair. During DNA replication, cleaves the 5'-overhanging flap structure that is generated by displacement synthesis when DNA polymerase encounters the 5'-end of a downstream Okazaki fragment. Binds the unpaired 3'-DNA end and kinks the DNA to facilitate 5' cleavage specificity. Cleaves one nucleotide into the double-stranded DNA from the junction in flap DNA, leaving a nick for ligation. Also involved in the base excision repair (BER) pathway. Acts as a genome stabilization factor that prevents flaps from equilibrating into structures that lead to duplications and deletions. Also possesses 5'-3' exonuclease activity on nicked or gapped double-stranded DNA.</text>
</comment>
<evidence type="ECO:0000256" key="7">
    <source>
        <dbReference type="ARBA" id="ARBA00022839"/>
    </source>
</evidence>
<accession>A0A075GMA8</accession>
<keyword evidence="2 11" id="KW-0540">Nuclease</keyword>
<feature type="binding site" evidence="11">
    <location>
        <position position="180"/>
    </location>
    <ligand>
        <name>Mg(2+)</name>
        <dbReference type="ChEBI" id="CHEBI:18420"/>
        <label>2</label>
    </ligand>
</feature>
<evidence type="ECO:0000256" key="8">
    <source>
        <dbReference type="ARBA" id="ARBA00022842"/>
    </source>
</evidence>
<gene>
    <name evidence="15" type="primary">FEN1</name>
    <name evidence="11" type="synonym">fen</name>
    <name evidence="15" type="synonym">RAD2</name>
</gene>
<dbReference type="AlphaFoldDB" id="A0A075GMA8"/>
<keyword evidence="9 11" id="KW-0234">DNA repair</keyword>
<dbReference type="Pfam" id="PF00867">
    <property type="entry name" value="XPG_I"/>
    <property type="match status" value="1"/>
</dbReference>
<evidence type="ECO:0000256" key="1">
    <source>
        <dbReference type="ARBA" id="ARBA00022705"/>
    </source>
</evidence>
<comment type="subunit">
    <text evidence="11">Interacts with PCNA. PCNA stimulates the nuclease activity without altering cleavage specificity.</text>
</comment>
<name>A0A075GMA8_9EURY</name>
<dbReference type="InterPro" id="IPR006085">
    <property type="entry name" value="XPG_DNA_repair_N"/>
</dbReference>
<comment type="similarity">
    <text evidence="11">Belongs to the XPG/RAD2 endonuclease family. FEN1 subfamily.</text>
</comment>
<dbReference type="HAMAP" id="MF_00614">
    <property type="entry name" value="Fen"/>
    <property type="match status" value="1"/>
</dbReference>
<keyword evidence="8 11" id="KW-0460">Magnesium</keyword>
<evidence type="ECO:0000256" key="9">
    <source>
        <dbReference type="ARBA" id="ARBA00023204"/>
    </source>
</evidence>
<keyword evidence="7 11" id="KW-0269">Exonuclease</keyword>
<evidence type="ECO:0000259" key="13">
    <source>
        <dbReference type="SMART" id="SM00484"/>
    </source>
</evidence>
<dbReference type="CDD" id="cd09867">
    <property type="entry name" value="PIN_FEN1"/>
    <property type="match status" value="1"/>
</dbReference>
<dbReference type="InterPro" id="IPR002421">
    <property type="entry name" value="5-3_exonuclease"/>
</dbReference>
<reference evidence="15" key="1">
    <citation type="journal article" date="2014" name="Genome Biol. Evol.">
        <title>Pangenome evidence for extensive interdomain horizontal transfer affecting lineage core and shell genes in uncultured planktonic thaumarchaeota and euryarchaeota.</title>
        <authorList>
            <person name="Deschamps P."/>
            <person name="Zivanovic Y."/>
            <person name="Moreira D."/>
            <person name="Rodriguez-Valera F."/>
            <person name="Lopez-Garcia P."/>
        </authorList>
    </citation>
    <scope>NUCLEOTIDE SEQUENCE</scope>
</reference>
<protein>
    <recommendedName>
        <fullName evidence="11">Flap endonuclease 1</fullName>
        <shortName evidence="11">FEN-1</shortName>
        <ecNumber evidence="11">3.1.-.-</ecNumber>
    </recommendedName>
    <alternativeName>
        <fullName evidence="11">Flap structure-specific endonuclease 1</fullName>
    </alternativeName>
</protein>
<dbReference type="GO" id="GO:0000287">
    <property type="term" value="F:magnesium ion binding"/>
    <property type="evidence" value="ECO:0007669"/>
    <property type="project" value="UniProtKB-UniRule"/>
</dbReference>
<feature type="binding site" evidence="11">
    <location>
        <position position="87"/>
    </location>
    <ligand>
        <name>Mg(2+)</name>
        <dbReference type="ChEBI" id="CHEBI:18420"/>
        <label>1</label>
    </ligand>
</feature>
<keyword evidence="5 11" id="KW-0227">DNA damage</keyword>
<keyword evidence="6 11" id="KW-0378">Hydrolase</keyword>
<evidence type="ECO:0000256" key="6">
    <source>
        <dbReference type="ARBA" id="ARBA00022801"/>
    </source>
</evidence>
<evidence type="ECO:0000256" key="2">
    <source>
        <dbReference type="ARBA" id="ARBA00022722"/>
    </source>
</evidence>
<dbReference type="EMBL" id="KF900725">
    <property type="protein sequence ID" value="AIF04994.1"/>
    <property type="molecule type" value="Genomic_DNA"/>
</dbReference>
<comment type="caution">
    <text evidence="11">Lacks conserved residue(s) required for the propagation of feature annotation.</text>
</comment>
<feature type="binding site" evidence="11">
    <location>
        <position position="161"/>
    </location>
    <ligand>
        <name>Mg(2+)</name>
        <dbReference type="ChEBI" id="CHEBI:18420"/>
        <label>1</label>
    </ligand>
</feature>
<dbReference type="InterPro" id="IPR029060">
    <property type="entry name" value="PIN-like_dom_sf"/>
</dbReference>
<dbReference type="InterPro" id="IPR023426">
    <property type="entry name" value="Flap_endonuc"/>
</dbReference>
<evidence type="ECO:0000256" key="5">
    <source>
        <dbReference type="ARBA" id="ARBA00022763"/>
    </source>
</evidence>
<dbReference type="GO" id="GO:0017108">
    <property type="term" value="F:5'-flap endonuclease activity"/>
    <property type="evidence" value="ECO:0007669"/>
    <property type="project" value="UniProtKB-UniRule"/>
</dbReference>
<comment type="cofactor">
    <cofactor evidence="11">
        <name>Mg(2+)</name>
        <dbReference type="ChEBI" id="CHEBI:18420"/>
    </cofactor>
    <text evidence="11">Binds 2 magnesium ions per subunit. They probably participate in the reaction catalyzed by the enzyme. May bind an additional third magnesium ion after substrate binding.</text>
</comment>
<feature type="binding site" evidence="11">
    <location>
        <position position="182"/>
    </location>
    <ligand>
        <name>Mg(2+)</name>
        <dbReference type="ChEBI" id="CHEBI:18420"/>
        <label>2</label>
    </ligand>
</feature>
<feature type="binding site" evidence="11">
    <location>
        <position position="159"/>
    </location>
    <ligand>
        <name>Mg(2+)</name>
        <dbReference type="ChEBI" id="CHEBI:18420"/>
        <label>1</label>
    </ligand>
</feature>
<dbReference type="InterPro" id="IPR036279">
    <property type="entry name" value="5-3_exonuclease_C_sf"/>
</dbReference>
<feature type="binding site" evidence="11">
    <location>
        <position position="30"/>
    </location>
    <ligand>
        <name>Mg(2+)</name>
        <dbReference type="ChEBI" id="CHEBI:18420"/>
        <label>1</label>
    </ligand>
</feature>
<feature type="domain" description="XPG N-terminal" evidence="14">
    <location>
        <begin position="4"/>
        <end position="108"/>
    </location>
</feature>
<evidence type="ECO:0000256" key="10">
    <source>
        <dbReference type="ARBA" id="ARBA00024702"/>
    </source>
</evidence>
<dbReference type="SMART" id="SM00279">
    <property type="entry name" value="HhH2"/>
    <property type="match status" value="1"/>
</dbReference>
<dbReference type="SMART" id="SM00484">
    <property type="entry name" value="XPGI"/>
    <property type="match status" value="1"/>
</dbReference>
<evidence type="ECO:0000259" key="12">
    <source>
        <dbReference type="SMART" id="SM00475"/>
    </source>
</evidence>
<dbReference type="PRINTS" id="PR00853">
    <property type="entry name" value="XPGRADSUPER"/>
</dbReference>
<evidence type="ECO:0000256" key="11">
    <source>
        <dbReference type="HAMAP-Rule" id="MF_00614"/>
    </source>
</evidence>
<feature type="domain" description="5'-3' exonuclease" evidence="12">
    <location>
        <begin position="25"/>
        <end position="305"/>
    </location>
</feature>
<keyword evidence="1 11" id="KW-0235">DNA replication</keyword>
<evidence type="ECO:0000259" key="14">
    <source>
        <dbReference type="SMART" id="SM00485"/>
    </source>
</evidence>
<dbReference type="SUPFAM" id="SSF88723">
    <property type="entry name" value="PIN domain-like"/>
    <property type="match status" value="1"/>
</dbReference>
<organism evidence="15">
    <name type="scientific">uncultured marine group II/III euryarchaeote KM3_178_D06</name>
    <dbReference type="NCBI Taxonomy" id="1457940"/>
    <lineage>
        <taxon>Archaea</taxon>
        <taxon>Methanobacteriati</taxon>
        <taxon>Methanobacteriota</taxon>
        <taxon>environmental samples</taxon>
    </lineage>
</organism>
<dbReference type="GO" id="GO:0043137">
    <property type="term" value="P:DNA replication, removal of RNA primer"/>
    <property type="evidence" value="ECO:0007669"/>
    <property type="project" value="UniProtKB-UniRule"/>
</dbReference>
<dbReference type="Pfam" id="PF00752">
    <property type="entry name" value="XPG_N"/>
    <property type="match status" value="1"/>
</dbReference>
<dbReference type="InterPro" id="IPR008918">
    <property type="entry name" value="HhH2"/>
</dbReference>
<dbReference type="Gene3D" id="1.10.150.20">
    <property type="entry name" value="5' to 3' exonuclease, C-terminal subdomain"/>
    <property type="match status" value="1"/>
</dbReference>
<keyword evidence="3 11" id="KW-0479">Metal-binding</keyword>
<dbReference type="InterPro" id="IPR006086">
    <property type="entry name" value="XPG-I_dom"/>
</dbReference>
<dbReference type="PANTHER" id="PTHR11081:SF9">
    <property type="entry name" value="FLAP ENDONUCLEASE 1"/>
    <property type="match status" value="1"/>
</dbReference>
<keyword evidence="4 11" id="KW-0255">Endonuclease</keyword>
<comment type="function">
    <text evidence="11">Structure-specific nuclease with 5'-flap endonuclease and 5'-3' exonuclease activities involved in DNA replication and repair. During DNA replication, cleaves the 5'-overhanging flap structure that is generated by displacement synthesis when DNA polymerase encounters the 5'-end of a downstream Okazaki fragment. Binds the unpaired 3'-DNA end and kinks the DNA to facilitate 5' cleavage specificity. Cleaves one nucleotide into the double-stranded DNA from the junction in flap DNA, leaving a nick for ligation. Also involved in the base excision repair (BER) pathway. Acts as a genome stabilization factor that prevents flaps from equilibrating into structurs that lead to duplications and deletions. Also possesses 5'-3' exonuclease activity on nicked or gapped double-stranded DNA.</text>
</comment>
<dbReference type="InterPro" id="IPR006084">
    <property type="entry name" value="XPG/Rad2"/>
</dbReference>
<dbReference type="SMART" id="SM00485">
    <property type="entry name" value="XPGN"/>
    <property type="match status" value="1"/>
</dbReference>
<feature type="binding site" evidence="11">
    <location>
        <position position="238"/>
    </location>
    <ligand>
        <name>Mg(2+)</name>
        <dbReference type="ChEBI" id="CHEBI:18420"/>
        <label>2</label>
    </ligand>
</feature>
<proteinExistence type="inferred from homology"/>
<dbReference type="GO" id="GO:0003677">
    <property type="term" value="F:DNA binding"/>
    <property type="evidence" value="ECO:0007669"/>
    <property type="project" value="UniProtKB-UniRule"/>
</dbReference>
<evidence type="ECO:0000313" key="15">
    <source>
        <dbReference type="EMBL" id="AIF04994.1"/>
    </source>
</evidence>
<dbReference type="SMART" id="SM00475">
    <property type="entry name" value="53EXOc"/>
    <property type="match status" value="1"/>
</dbReference>
<evidence type="ECO:0000256" key="3">
    <source>
        <dbReference type="ARBA" id="ARBA00022723"/>
    </source>
</evidence>
<evidence type="ECO:0000256" key="4">
    <source>
        <dbReference type="ARBA" id="ARBA00022759"/>
    </source>
</evidence>
<dbReference type="PANTHER" id="PTHR11081">
    <property type="entry name" value="FLAP ENDONUCLEASE FAMILY MEMBER"/>
    <property type="match status" value="1"/>
</dbReference>
<dbReference type="SUPFAM" id="SSF47807">
    <property type="entry name" value="5' to 3' exonuclease, C-terminal subdomain"/>
    <property type="match status" value="1"/>
</dbReference>
<dbReference type="Gene3D" id="3.40.50.1010">
    <property type="entry name" value="5'-nuclease"/>
    <property type="match status" value="1"/>
</dbReference>